<protein>
    <submittedName>
        <fullName evidence="4">Ankyrin repeat-containing domain protein</fullName>
    </submittedName>
</protein>
<evidence type="ECO:0000256" key="2">
    <source>
        <dbReference type="ARBA" id="ARBA00023043"/>
    </source>
</evidence>
<keyword evidence="5" id="KW-1185">Reference proteome</keyword>
<dbReference type="SMART" id="SM00248">
    <property type="entry name" value="ANK"/>
    <property type="match status" value="6"/>
</dbReference>
<dbReference type="Proteomes" id="UP001287356">
    <property type="component" value="Unassembled WGS sequence"/>
</dbReference>
<feature type="repeat" description="ANK" evidence="3">
    <location>
        <begin position="326"/>
        <end position="358"/>
    </location>
</feature>
<gene>
    <name evidence="4" type="ORF">B0T24DRAFT_402165</name>
</gene>
<dbReference type="AlphaFoldDB" id="A0AAE0JXG0"/>
<feature type="repeat" description="ANK" evidence="3">
    <location>
        <begin position="224"/>
        <end position="256"/>
    </location>
</feature>
<dbReference type="PROSITE" id="PS50297">
    <property type="entry name" value="ANK_REP_REGION"/>
    <property type="match status" value="3"/>
</dbReference>
<dbReference type="InterPro" id="IPR002110">
    <property type="entry name" value="Ankyrin_rpt"/>
</dbReference>
<evidence type="ECO:0000256" key="1">
    <source>
        <dbReference type="ARBA" id="ARBA00022737"/>
    </source>
</evidence>
<dbReference type="InterPro" id="IPR036770">
    <property type="entry name" value="Ankyrin_rpt-contain_sf"/>
</dbReference>
<feature type="repeat" description="ANK" evidence="3">
    <location>
        <begin position="256"/>
        <end position="288"/>
    </location>
</feature>
<name>A0AAE0JXG0_9PEZI</name>
<reference evidence="4" key="1">
    <citation type="journal article" date="2023" name="Mol. Phylogenet. Evol.">
        <title>Genome-scale phylogeny and comparative genomics of the fungal order Sordariales.</title>
        <authorList>
            <person name="Hensen N."/>
            <person name="Bonometti L."/>
            <person name="Westerberg I."/>
            <person name="Brannstrom I.O."/>
            <person name="Guillou S."/>
            <person name="Cros-Aarteil S."/>
            <person name="Calhoun S."/>
            <person name="Haridas S."/>
            <person name="Kuo A."/>
            <person name="Mondo S."/>
            <person name="Pangilinan J."/>
            <person name="Riley R."/>
            <person name="LaButti K."/>
            <person name="Andreopoulos B."/>
            <person name="Lipzen A."/>
            <person name="Chen C."/>
            <person name="Yan M."/>
            <person name="Daum C."/>
            <person name="Ng V."/>
            <person name="Clum A."/>
            <person name="Steindorff A."/>
            <person name="Ohm R.A."/>
            <person name="Martin F."/>
            <person name="Silar P."/>
            <person name="Natvig D.O."/>
            <person name="Lalanne C."/>
            <person name="Gautier V."/>
            <person name="Ament-Velasquez S.L."/>
            <person name="Kruys A."/>
            <person name="Hutchinson M.I."/>
            <person name="Powell A.J."/>
            <person name="Barry K."/>
            <person name="Miller A.N."/>
            <person name="Grigoriev I.V."/>
            <person name="Debuchy R."/>
            <person name="Gladieux P."/>
            <person name="Hiltunen Thoren M."/>
            <person name="Johannesson H."/>
        </authorList>
    </citation>
    <scope>NUCLEOTIDE SEQUENCE</scope>
    <source>
        <strain evidence="4">CBS 958.72</strain>
    </source>
</reference>
<dbReference type="EMBL" id="JAULSN010000008">
    <property type="protein sequence ID" value="KAK3365827.1"/>
    <property type="molecule type" value="Genomic_DNA"/>
</dbReference>
<dbReference type="PROSITE" id="PS50088">
    <property type="entry name" value="ANK_REPEAT"/>
    <property type="match status" value="4"/>
</dbReference>
<keyword evidence="1" id="KW-0677">Repeat</keyword>
<evidence type="ECO:0000313" key="5">
    <source>
        <dbReference type="Proteomes" id="UP001287356"/>
    </source>
</evidence>
<sequence>MSSGMEMVTALLSAGALLKGGELVSAVYLGIEFVEQLLFYGAAASTKTRASEIGILEAAVMSGDSAIMAMVDEWHPALYEAGALCAAIATQREPEYIGALLRRPLEATAVAMAVTAKSSHLLQLLLRYLPPSNRGVLPSRSWKPGEHLRLWLPFWRLYTLEGSPLVSAAQNQDEHTIRRLLDHGFRPDWGTFKALAETRHTELARILTDDAHLPSESVRRVAYGDSCPLYTAVSNGDVEILRLLLTIGLNIDDNGSRYTAFQRAVECAKLDMMQILLEAGANINAPASGCFGATALQIAAIKGHLGIAKQLLDLGADPNARRAASNGRTALEGAAEHGRIDMIELLLQHGAKTTGNRRR</sequence>
<dbReference type="Gene3D" id="1.25.40.20">
    <property type="entry name" value="Ankyrin repeat-containing domain"/>
    <property type="match status" value="1"/>
</dbReference>
<dbReference type="Pfam" id="PF12796">
    <property type="entry name" value="Ank_2"/>
    <property type="match status" value="2"/>
</dbReference>
<accession>A0AAE0JXG0</accession>
<evidence type="ECO:0000313" key="4">
    <source>
        <dbReference type="EMBL" id="KAK3365827.1"/>
    </source>
</evidence>
<keyword evidence="2 3" id="KW-0040">ANK repeat</keyword>
<reference evidence="4" key="2">
    <citation type="submission" date="2023-06" db="EMBL/GenBank/DDBJ databases">
        <authorList>
            <consortium name="Lawrence Berkeley National Laboratory"/>
            <person name="Haridas S."/>
            <person name="Hensen N."/>
            <person name="Bonometti L."/>
            <person name="Westerberg I."/>
            <person name="Brannstrom I.O."/>
            <person name="Guillou S."/>
            <person name="Cros-Aarteil S."/>
            <person name="Calhoun S."/>
            <person name="Kuo A."/>
            <person name="Mondo S."/>
            <person name="Pangilinan J."/>
            <person name="Riley R."/>
            <person name="Labutti K."/>
            <person name="Andreopoulos B."/>
            <person name="Lipzen A."/>
            <person name="Chen C."/>
            <person name="Yanf M."/>
            <person name="Daum C."/>
            <person name="Ng V."/>
            <person name="Clum A."/>
            <person name="Steindorff A."/>
            <person name="Ohm R."/>
            <person name="Martin F."/>
            <person name="Silar P."/>
            <person name="Natvig D."/>
            <person name="Lalanne C."/>
            <person name="Gautier V."/>
            <person name="Ament-Velasquez S.L."/>
            <person name="Kruys A."/>
            <person name="Hutchinson M.I."/>
            <person name="Powell A.J."/>
            <person name="Barry K."/>
            <person name="Miller A.N."/>
            <person name="Grigoriev I.V."/>
            <person name="Debuchy R."/>
            <person name="Gladieux P."/>
            <person name="Thoren M.H."/>
            <person name="Johannesson H."/>
        </authorList>
    </citation>
    <scope>NUCLEOTIDE SEQUENCE</scope>
    <source>
        <strain evidence="4">CBS 958.72</strain>
    </source>
</reference>
<dbReference type="PANTHER" id="PTHR24198:SF165">
    <property type="entry name" value="ANKYRIN REPEAT-CONTAINING PROTEIN-RELATED"/>
    <property type="match status" value="1"/>
</dbReference>
<proteinExistence type="predicted"/>
<dbReference type="SUPFAM" id="SSF48403">
    <property type="entry name" value="Ankyrin repeat"/>
    <property type="match status" value="1"/>
</dbReference>
<comment type="caution">
    <text evidence="4">The sequence shown here is derived from an EMBL/GenBank/DDBJ whole genome shotgun (WGS) entry which is preliminary data.</text>
</comment>
<organism evidence="4 5">
    <name type="scientific">Lasiosphaeria ovina</name>
    <dbReference type="NCBI Taxonomy" id="92902"/>
    <lineage>
        <taxon>Eukaryota</taxon>
        <taxon>Fungi</taxon>
        <taxon>Dikarya</taxon>
        <taxon>Ascomycota</taxon>
        <taxon>Pezizomycotina</taxon>
        <taxon>Sordariomycetes</taxon>
        <taxon>Sordariomycetidae</taxon>
        <taxon>Sordariales</taxon>
        <taxon>Lasiosphaeriaceae</taxon>
        <taxon>Lasiosphaeria</taxon>
    </lineage>
</organism>
<evidence type="ECO:0000256" key="3">
    <source>
        <dbReference type="PROSITE-ProRule" id="PRU00023"/>
    </source>
</evidence>
<dbReference type="PANTHER" id="PTHR24198">
    <property type="entry name" value="ANKYRIN REPEAT AND PROTEIN KINASE DOMAIN-CONTAINING PROTEIN"/>
    <property type="match status" value="1"/>
</dbReference>
<feature type="repeat" description="ANK" evidence="3">
    <location>
        <begin position="291"/>
        <end position="323"/>
    </location>
</feature>